<dbReference type="Proteomes" id="UP000641853">
    <property type="component" value="Unassembled WGS sequence"/>
</dbReference>
<protein>
    <recommendedName>
        <fullName evidence="6">Non-canonical purine NTP pyrophosphatase</fullName>
    </recommendedName>
</protein>
<dbReference type="OrthoDB" id="6288734at2759"/>
<dbReference type="Pfam" id="PF01725">
    <property type="entry name" value="Ham1p_like"/>
    <property type="match status" value="1"/>
</dbReference>
<proteinExistence type="inferred from homology"/>
<dbReference type="SUPFAM" id="SSF52972">
    <property type="entry name" value="ITPase-like"/>
    <property type="match status" value="1"/>
</dbReference>
<organism evidence="4 5">
    <name type="scientific">Aspergillus felis</name>
    <dbReference type="NCBI Taxonomy" id="1287682"/>
    <lineage>
        <taxon>Eukaryota</taxon>
        <taxon>Fungi</taxon>
        <taxon>Dikarya</taxon>
        <taxon>Ascomycota</taxon>
        <taxon>Pezizomycotina</taxon>
        <taxon>Eurotiomycetes</taxon>
        <taxon>Eurotiomycetidae</taxon>
        <taxon>Eurotiales</taxon>
        <taxon>Aspergillaceae</taxon>
        <taxon>Aspergillus</taxon>
        <taxon>Aspergillus subgen. Fumigati</taxon>
    </lineage>
</organism>
<dbReference type="EMBL" id="JACBAG010001925">
    <property type="protein sequence ID" value="KAF7175116.1"/>
    <property type="molecule type" value="Genomic_DNA"/>
</dbReference>
<keyword evidence="2" id="KW-0378">Hydrolase</keyword>
<accession>A0A8H6QNN8</accession>
<dbReference type="Proteomes" id="UP000654922">
    <property type="component" value="Unassembled WGS sequence"/>
</dbReference>
<reference evidence="4" key="1">
    <citation type="submission" date="2020-06" db="EMBL/GenBank/DDBJ databases">
        <title>Draft genome sequences of strains closely related to Aspergillus parafelis and Aspergillus hiratsukae.</title>
        <authorList>
            <person name="Dos Santos R.A.C."/>
            <person name="Rivero-Menendez O."/>
            <person name="Steenwyk J.L."/>
            <person name="Mead M.E."/>
            <person name="Goldman G.H."/>
            <person name="Alastruey-Izquierdo A."/>
            <person name="Rokas A."/>
        </authorList>
    </citation>
    <scope>NUCLEOTIDE SEQUENCE</scope>
    <source>
        <strain evidence="3">CNM-CM5623</strain>
        <strain evidence="4">CNM-CM7691</strain>
    </source>
</reference>
<dbReference type="InterPro" id="IPR002637">
    <property type="entry name" value="RdgB/HAM1"/>
</dbReference>
<evidence type="ECO:0000256" key="1">
    <source>
        <dbReference type="ARBA" id="ARBA00008023"/>
    </source>
</evidence>
<keyword evidence="5" id="KW-1185">Reference proteome</keyword>
<dbReference type="PANTHER" id="PTHR11067">
    <property type="entry name" value="INOSINE TRIPHOSPHATE PYROPHOSPHATASE/HAM1 PROTEIN"/>
    <property type="match status" value="1"/>
</dbReference>
<gene>
    <name evidence="3" type="ORF">CNMCM5623_007470</name>
    <name evidence="4" type="ORF">CNMCM7691_006520</name>
</gene>
<dbReference type="EMBL" id="JACBAE010001402">
    <property type="protein sequence ID" value="KAF7155399.1"/>
    <property type="molecule type" value="Genomic_DNA"/>
</dbReference>
<evidence type="ECO:0000313" key="5">
    <source>
        <dbReference type="Proteomes" id="UP000641853"/>
    </source>
</evidence>
<evidence type="ECO:0008006" key="6">
    <source>
        <dbReference type="Google" id="ProtNLM"/>
    </source>
</evidence>
<evidence type="ECO:0000313" key="4">
    <source>
        <dbReference type="EMBL" id="KAF7175116.1"/>
    </source>
</evidence>
<dbReference type="GO" id="GO:0047429">
    <property type="term" value="F:nucleoside triphosphate diphosphatase activity"/>
    <property type="evidence" value="ECO:0007669"/>
    <property type="project" value="InterPro"/>
</dbReference>
<dbReference type="Gene3D" id="3.90.950.10">
    <property type="match status" value="1"/>
</dbReference>
<evidence type="ECO:0000256" key="2">
    <source>
        <dbReference type="ARBA" id="ARBA00022801"/>
    </source>
</evidence>
<dbReference type="GO" id="GO:0009143">
    <property type="term" value="P:nucleoside triphosphate catabolic process"/>
    <property type="evidence" value="ECO:0007669"/>
    <property type="project" value="InterPro"/>
</dbReference>
<evidence type="ECO:0000313" key="3">
    <source>
        <dbReference type="EMBL" id="KAF7155399.1"/>
    </source>
</evidence>
<name>A0A8H6QNN8_9EURO</name>
<dbReference type="InterPro" id="IPR029001">
    <property type="entry name" value="ITPase-like_fam"/>
</dbReference>
<comment type="similarity">
    <text evidence="1">Belongs to the HAM1 NTPase family.</text>
</comment>
<dbReference type="PANTHER" id="PTHR11067:SF9">
    <property type="entry name" value="INOSINE TRIPHOSPHATE PYROPHOSPHATASE"/>
    <property type="match status" value="1"/>
</dbReference>
<dbReference type="AlphaFoldDB" id="A0A8H6QNN8"/>
<comment type="caution">
    <text evidence="4">The sequence shown here is derived from an EMBL/GenBank/DDBJ whole genome shotgun (WGS) entry which is preliminary data.</text>
</comment>
<dbReference type="GO" id="GO:0005737">
    <property type="term" value="C:cytoplasm"/>
    <property type="evidence" value="ECO:0007669"/>
    <property type="project" value="TreeGrafter"/>
</dbReference>
<sequence length="122" mass="13165">MAHVEPPLVHFVTASPRKFAEAKAILGNVARLRQHVIELPEIQGPLEEIAREKCRPAPTTTQGAVLTEDSAPEFGAQNGLPGPYMGAKESLCSSAVQWTLTSAYPTENSSILHLEILDSVSF</sequence>